<dbReference type="Gene3D" id="3.40.50.10420">
    <property type="entry name" value="NagB/RpiA/CoA transferase-like"/>
    <property type="match status" value="1"/>
</dbReference>
<dbReference type="Proteomes" id="UP000609651">
    <property type="component" value="Unassembled WGS sequence"/>
</dbReference>
<keyword evidence="2" id="KW-0004">4Fe-4S</keyword>
<evidence type="ECO:0000313" key="11">
    <source>
        <dbReference type="Proteomes" id="UP000609651"/>
    </source>
</evidence>
<organism evidence="10 11">
    <name type="scientific">Alienimonas chondri</name>
    <dbReference type="NCBI Taxonomy" id="2681879"/>
    <lineage>
        <taxon>Bacteria</taxon>
        <taxon>Pseudomonadati</taxon>
        <taxon>Planctomycetota</taxon>
        <taxon>Planctomycetia</taxon>
        <taxon>Planctomycetales</taxon>
        <taxon>Planctomycetaceae</taxon>
        <taxon>Alienimonas</taxon>
    </lineage>
</organism>
<keyword evidence="7" id="KW-0411">Iron-sulfur</keyword>
<evidence type="ECO:0000256" key="1">
    <source>
        <dbReference type="ARBA" id="ARBA00022448"/>
    </source>
</evidence>
<dbReference type="Pfam" id="PF13183">
    <property type="entry name" value="Fer4_8"/>
    <property type="match status" value="1"/>
</dbReference>
<dbReference type="RefSeq" id="WP_171184353.1">
    <property type="nucleotide sequence ID" value="NZ_WTPX01000020.1"/>
</dbReference>
<keyword evidence="4" id="KW-0677">Repeat</keyword>
<feature type="domain" description="4Fe-4S ferredoxin-type" evidence="9">
    <location>
        <begin position="294"/>
        <end position="324"/>
    </location>
</feature>
<name>A0ABX1VC52_9PLAN</name>
<evidence type="ECO:0000313" key="10">
    <source>
        <dbReference type="EMBL" id="NNJ24908.1"/>
    </source>
</evidence>
<gene>
    <name evidence="10" type="primary">lutB</name>
    <name evidence="10" type="ORF">LzC2_09700</name>
</gene>
<comment type="caution">
    <text evidence="10">The sequence shown here is derived from an EMBL/GenBank/DDBJ whole genome shotgun (WGS) entry which is preliminary data.</text>
</comment>
<evidence type="ECO:0000256" key="5">
    <source>
        <dbReference type="ARBA" id="ARBA00022982"/>
    </source>
</evidence>
<dbReference type="InterPro" id="IPR024185">
    <property type="entry name" value="FTHF_cligase-like_sf"/>
</dbReference>
<keyword evidence="6" id="KW-0408">Iron</keyword>
<dbReference type="InterPro" id="IPR003741">
    <property type="entry name" value="LUD_dom"/>
</dbReference>
<dbReference type="InterPro" id="IPR017900">
    <property type="entry name" value="4Fe4S_Fe_S_CS"/>
</dbReference>
<keyword evidence="1" id="KW-0813">Transport</keyword>
<dbReference type="PANTHER" id="PTHR47153:SF2">
    <property type="entry name" value="LACTATE UTILIZATION PROTEIN B"/>
    <property type="match status" value="1"/>
</dbReference>
<dbReference type="InterPro" id="IPR009051">
    <property type="entry name" value="Helical_ferredxn"/>
</dbReference>
<accession>A0ABX1VC52</accession>
<dbReference type="PROSITE" id="PS51379">
    <property type="entry name" value="4FE4S_FER_2"/>
    <property type="match status" value="1"/>
</dbReference>
<evidence type="ECO:0000256" key="8">
    <source>
        <dbReference type="SAM" id="MobiDB-lite"/>
    </source>
</evidence>
<dbReference type="EMBL" id="WTPX01000020">
    <property type="protein sequence ID" value="NNJ24908.1"/>
    <property type="molecule type" value="Genomic_DNA"/>
</dbReference>
<dbReference type="SUPFAM" id="SSF100950">
    <property type="entry name" value="NagB/RpiA/CoA transferase-like"/>
    <property type="match status" value="1"/>
</dbReference>
<dbReference type="Gene3D" id="1.10.1060.10">
    <property type="entry name" value="Alpha-helical ferredoxin"/>
    <property type="match status" value="1"/>
</dbReference>
<reference evidence="10 11" key="1">
    <citation type="journal article" date="2020" name="Syst. Appl. Microbiol.">
        <title>Alienimonas chondri sp. nov., a novel planctomycete isolated from the biofilm of the red alga Chondrus crispus.</title>
        <authorList>
            <person name="Vitorino I."/>
            <person name="Albuquerque L."/>
            <person name="Wiegand S."/>
            <person name="Kallscheuer N."/>
            <person name="da Costa M.S."/>
            <person name="Lobo-da-Cunha A."/>
            <person name="Jogler C."/>
            <person name="Lage O.M."/>
        </authorList>
    </citation>
    <scope>NUCLEOTIDE SEQUENCE [LARGE SCALE GENOMIC DNA]</scope>
    <source>
        <strain evidence="10 11">LzC2</strain>
    </source>
</reference>
<dbReference type="InterPro" id="IPR024569">
    <property type="entry name" value="LutB_C"/>
</dbReference>
<sequence length="487" mass="53354">MKTAEHPDRARAFVADDARAHWHDESLWFVRTKRDKQAHSVPEWERLRELGSQIKRHAISRWPDYLEEFEKNATALGAKVHWAANAEEHNRIVLGILQEAGVEKVTKSKSMLTEEVHLNPHLIRNGIEVTDTDLGERIVQLREETPSHIVLPAIHLKREDVSETFNQHLGTEAGNADPAYLTEAARQHLREKFLGAEASITGVNFLVAETGGFVVCTNEGNADLGTSLPRLHIACTGIEKLVPRAADLAVYLRLLGRSATGQPITTYTSHFHGPRPGGELHIVLVDNGRSDLADDPQFRDILNCIRCGACINTCPVYRRSGGHSYAATVPGPVGSVLNPLHALTPMIAGEDAREGERGDAHGSLPFACSLCGSCTDVCPVKIPLHHQLLALRKTVGDRGLLPWGKRIQMKAASTLLNSPKLFGAVGKIARKALPVLPKMAVYNRLNAWGNGRDLPPAPPKSFKQMWRDELKAESAQPSSNGAGDAPR</sequence>
<dbReference type="InterPro" id="IPR037171">
    <property type="entry name" value="NagB/RpiA_transferase-like"/>
</dbReference>
<proteinExistence type="predicted"/>
<dbReference type="InterPro" id="IPR017896">
    <property type="entry name" value="4Fe4S_Fe-S-bd"/>
</dbReference>
<dbReference type="SUPFAM" id="SSF46548">
    <property type="entry name" value="alpha-helical ferredoxin"/>
    <property type="match status" value="1"/>
</dbReference>
<evidence type="ECO:0000259" key="9">
    <source>
        <dbReference type="PROSITE" id="PS51379"/>
    </source>
</evidence>
<keyword evidence="3" id="KW-0479">Metal-binding</keyword>
<dbReference type="Pfam" id="PF02589">
    <property type="entry name" value="LUD_dom"/>
    <property type="match status" value="1"/>
</dbReference>
<evidence type="ECO:0000256" key="4">
    <source>
        <dbReference type="ARBA" id="ARBA00022737"/>
    </source>
</evidence>
<evidence type="ECO:0000256" key="6">
    <source>
        <dbReference type="ARBA" id="ARBA00023004"/>
    </source>
</evidence>
<dbReference type="PANTHER" id="PTHR47153">
    <property type="entry name" value="LACTATE UTILIZATION PROTEIN B"/>
    <property type="match status" value="1"/>
</dbReference>
<dbReference type="PROSITE" id="PS00198">
    <property type="entry name" value="4FE4S_FER_1"/>
    <property type="match status" value="2"/>
</dbReference>
<dbReference type="InterPro" id="IPR004452">
    <property type="entry name" value="LutB/LldF"/>
</dbReference>
<keyword evidence="11" id="KW-1185">Reference proteome</keyword>
<dbReference type="Pfam" id="PF11870">
    <property type="entry name" value="LutB_C"/>
    <property type="match status" value="1"/>
</dbReference>
<evidence type="ECO:0000256" key="2">
    <source>
        <dbReference type="ARBA" id="ARBA00022485"/>
    </source>
</evidence>
<feature type="region of interest" description="Disordered" evidence="8">
    <location>
        <begin position="453"/>
        <end position="487"/>
    </location>
</feature>
<evidence type="ECO:0000256" key="3">
    <source>
        <dbReference type="ARBA" id="ARBA00022723"/>
    </source>
</evidence>
<protein>
    <submittedName>
        <fullName evidence="10">Lactate utilization protein B</fullName>
    </submittedName>
</protein>
<evidence type="ECO:0000256" key="7">
    <source>
        <dbReference type="ARBA" id="ARBA00023014"/>
    </source>
</evidence>
<keyword evidence="5" id="KW-0249">Electron transport</keyword>